<dbReference type="PROSITE" id="PS51318">
    <property type="entry name" value="TAT"/>
    <property type="match status" value="1"/>
</dbReference>
<dbReference type="InterPro" id="IPR042188">
    <property type="entry name" value="MmgE/PrpD_sf_2"/>
</dbReference>
<dbReference type="PANTHER" id="PTHR16943:SF8">
    <property type="entry name" value="2-METHYLCITRATE DEHYDRATASE"/>
    <property type="match status" value="1"/>
</dbReference>
<dbReference type="GO" id="GO:0016829">
    <property type="term" value="F:lyase activity"/>
    <property type="evidence" value="ECO:0007669"/>
    <property type="project" value="InterPro"/>
</dbReference>
<dbReference type="EMBL" id="PVTV01000011">
    <property type="protein sequence ID" value="PRY99674.1"/>
    <property type="molecule type" value="Genomic_DNA"/>
</dbReference>
<feature type="domain" description="MmgE/PrpD C-terminal" evidence="3">
    <location>
        <begin position="312"/>
        <end position="465"/>
    </location>
</feature>
<dbReference type="Proteomes" id="UP000238308">
    <property type="component" value="Unassembled WGS sequence"/>
</dbReference>
<dbReference type="InterPro" id="IPR045337">
    <property type="entry name" value="MmgE_PrpD_C"/>
</dbReference>
<accession>A0A2T0XL35</accession>
<dbReference type="Pfam" id="PF19305">
    <property type="entry name" value="MmgE_PrpD_C"/>
    <property type="match status" value="1"/>
</dbReference>
<keyword evidence="5" id="KW-1185">Reference proteome</keyword>
<dbReference type="Pfam" id="PF03972">
    <property type="entry name" value="MmgE_PrpD_N"/>
    <property type="match status" value="1"/>
</dbReference>
<feature type="domain" description="MmgE/PrpD N-terminal" evidence="2">
    <location>
        <begin position="38"/>
        <end position="283"/>
    </location>
</feature>
<dbReference type="Gene3D" id="1.10.4100.10">
    <property type="entry name" value="2-methylcitrate dehydratase PrpD"/>
    <property type="match status" value="1"/>
</dbReference>
<dbReference type="InterPro" id="IPR036148">
    <property type="entry name" value="MmgE/PrpD_sf"/>
</dbReference>
<dbReference type="PANTHER" id="PTHR16943">
    <property type="entry name" value="2-METHYLCITRATE DEHYDRATASE-RELATED"/>
    <property type="match status" value="1"/>
</dbReference>
<gene>
    <name evidence="4" type="ORF">BCM14_1127</name>
</gene>
<dbReference type="InterPro" id="IPR045336">
    <property type="entry name" value="MmgE_PrpD_N"/>
</dbReference>
<dbReference type="SUPFAM" id="SSF103378">
    <property type="entry name" value="2-methylcitrate dehydratase PrpD"/>
    <property type="match status" value="1"/>
</dbReference>
<dbReference type="InterPro" id="IPR042183">
    <property type="entry name" value="MmgE/PrpD_sf_1"/>
</dbReference>
<evidence type="ECO:0000259" key="2">
    <source>
        <dbReference type="Pfam" id="PF03972"/>
    </source>
</evidence>
<dbReference type="InterPro" id="IPR005656">
    <property type="entry name" value="MmgE_PrpD"/>
</dbReference>
<reference evidence="4 5" key="1">
    <citation type="submission" date="2018-03" db="EMBL/GenBank/DDBJ databases">
        <title>Genomic Encyclopedia of Type Strains, Phase III (KMG-III): the genomes of soil and plant-associated and newly described type strains.</title>
        <authorList>
            <person name="Whitman W."/>
        </authorList>
    </citation>
    <scope>NUCLEOTIDE SEQUENCE [LARGE SCALE GENOMIC DNA]</scope>
    <source>
        <strain evidence="4 5">MWH-P2sevCIIIb</strain>
    </source>
</reference>
<evidence type="ECO:0000256" key="1">
    <source>
        <dbReference type="ARBA" id="ARBA00006174"/>
    </source>
</evidence>
<evidence type="ECO:0000259" key="3">
    <source>
        <dbReference type="Pfam" id="PF19305"/>
    </source>
</evidence>
<dbReference type="InterPro" id="IPR006311">
    <property type="entry name" value="TAT_signal"/>
</dbReference>
<comment type="similarity">
    <text evidence="1">Belongs to the PrpD family.</text>
</comment>
<organism evidence="4 5">
    <name type="scientific">Jezberella montanilacus</name>
    <dbReference type="NCBI Taxonomy" id="323426"/>
    <lineage>
        <taxon>Bacteria</taxon>
        <taxon>Pseudomonadati</taxon>
        <taxon>Pseudomonadota</taxon>
        <taxon>Betaproteobacteria</taxon>
        <taxon>Burkholderiales</taxon>
        <taxon>Alcaligenaceae</taxon>
        <taxon>Jezberella</taxon>
    </lineage>
</organism>
<name>A0A2T0XL35_9BURK</name>
<dbReference type="AlphaFoldDB" id="A0A2T0XL35"/>
<dbReference type="Gene3D" id="3.30.1330.120">
    <property type="entry name" value="2-methylcitrate dehydratase PrpD"/>
    <property type="match status" value="1"/>
</dbReference>
<dbReference type="OrthoDB" id="9797528at2"/>
<dbReference type="RefSeq" id="WP_106227067.1">
    <property type="nucleotide sequence ID" value="NZ_PVTV01000011.1"/>
</dbReference>
<protein>
    <submittedName>
        <fullName evidence="4">2-methylcitrate dehydratase PrpD</fullName>
    </submittedName>
</protein>
<sequence length="489" mass="52426">MPSRRQFIQAVALAGAASRGGPSLSAGHSAVISPEMKSLSQYMTEASSQLLPREVIEQAKFHIIDTLAAMVSGSQLAPGVAALSYVKTRAGQGSLGLRTVIGSSMQASAIEAALVNGVMAHSDETDDSHNRSRTHPGCAVVPAALAAGQEFAIDGTQFLRAVTLGYDIGTRVVMAMGGPKFSYESHKSSHAIGGVFGAAAAAASTAQLSAQQMRWVLDYTCQQSSGIAVWRRDTDHIEKAFTFAGMPASNGVRSALLVQNGWTGVDDVFSGVDNFFDAYAPAADKTKLVEQLGQRFEITQTDIKKWTVGSPVQGPLDAMQNIMSKQAFSADQVKSVVVRLGPDAAAVVDNREIPDICLQYLAAVMLLDKTVSFKAAHDVARMKDPKILEARRKINLIKDDALTSFLPVRVAIVEVELSDGQRWVERVDAVRGTPRNPMTKAEVIDKCADLMQHVLGKQKTHQLIDTIFSIEQVSDLRSLGSMLRTGASR</sequence>
<proteinExistence type="inferred from homology"/>
<evidence type="ECO:0000313" key="4">
    <source>
        <dbReference type="EMBL" id="PRY99674.1"/>
    </source>
</evidence>
<comment type="caution">
    <text evidence="4">The sequence shown here is derived from an EMBL/GenBank/DDBJ whole genome shotgun (WGS) entry which is preliminary data.</text>
</comment>
<evidence type="ECO:0000313" key="5">
    <source>
        <dbReference type="Proteomes" id="UP000238308"/>
    </source>
</evidence>